<dbReference type="EMBL" id="ML119062">
    <property type="protein sequence ID" value="ROT34943.1"/>
    <property type="molecule type" value="Genomic_DNA"/>
</dbReference>
<keyword evidence="2" id="KW-0677">Repeat</keyword>
<feature type="region of interest" description="Disordered" evidence="8">
    <location>
        <begin position="211"/>
        <end position="236"/>
    </location>
</feature>
<keyword evidence="11" id="KW-1185">Reference proteome</keyword>
<evidence type="ECO:0000256" key="2">
    <source>
        <dbReference type="ARBA" id="ARBA00022737"/>
    </source>
</evidence>
<feature type="compositionally biased region" description="Polar residues" evidence="8">
    <location>
        <begin position="403"/>
        <end position="419"/>
    </location>
</feature>
<dbReference type="AlphaFoldDB" id="A0A3N2PKA5"/>
<gene>
    <name evidence="10" type="ORF">SODALDRAFT_321039</name>
</gene>
<dbReference type="SUPFAM" id="SSF57667">
    <property type="entry name" value="beta-beta-alpha zinc fingers"/>
    <property type="match status" value="2"/>
</dbReference>
<dbReference type="Pfam" id="PF00096">
    <property type="entry name" value="zf-C2H2"/>
    <property type="match status" value="3"/>
</dbReference>
<dbReference type="GO" id="GO:0000978">
    <property type="term" value="F:RNA polymerase II cis-regulatory region sequence-specific DNA binding"/>
    <property type="evidence" value="ECO:0007669"/>
    <property type="project" value="TreeGrafter"/>
</dbReference>
<dbReference type="GO" id="GO:0000981">
    <property type="term" value="F:DNA-binding transcription factor activity, RNA polymerase II-specific"/>
    <property type="evidence" value="ECO:0007669"/>
    <property type="project" value="TreeGrafter"/>
</dbReference>
<name>A0A3N2PKA5_SODAK</name>
<keyword evidence="1" id="KW-0479">Metal-binding</keyword>
<keyword evidence="3 7" id="KW-0863">Zinc-finger</keyword>
<organism evidence="10 11">
    <name type="scientific">Sodiomyces alkalinus (strain CBS 110278 / VKM F-3762 / F11)</name>
    <name type="common">Alkaliphilic filamentous fungus</name>
    <dbReference type="NCBI Taxonomy" id="1314773"/>
    <lineage>
        <taxon>Eukaryota</taxon>
        <taxon>Fungi</taxon>
        <taxon>Dikarya</taxon>
        <taxon>Ascomycota</taxon>
        <taxon>Pezizomycotina</taxon>
        <taxon>Sordariomycetes</taxon>
        <taxon>Hypocreomycetidae</taxon>
        <taxon>Glomerellales</taxon>
        <taxon>Plectosphaerellaceae</taxon>
        <taxon>Sodiomyces</taxon>
    </lineage>
</organism>
<feature type="region of interest" description="Disordered" evidence="8">
    <location>
        <begin position="1"/>
        <end position="40"/>
    </location>
</feature>
<reference evidence="10 11" key="1">
    <citation type="journal article" date="2018" name="Mol. Ecol.">
        <title>The obligate alkalophilic soda-lake fungus Sodiomyces alkalinus has shifted to a protein diet.</title>
        <authorList>
            <person name="Grum-Grzhimaylo A.A."/>
            <person name="Falkoski D.L."/>
            <person name="van den Heuvel J."/>
            <person name="Valero-Jimenez C.A."/>
            <person name="Min B."/>
            <person name="Choi I.G."/>
            <person name="Lipzen A."/>
            <person name="Daum C.G."/>
            <person name="Aanen D.K."/>
            <person name="Tsang A."/>
            <person name="Henrissat B."/>
            <person name="Bilanenko E.N."/>
            <person name="de Vries R.P."/>
            <person name="van Kan J.A.L."/>
            <person name="Grigoriev I.V."/>
            <person name="Debets A.J.M."/>
        </authorList>
    </citation>
    <scope>NUCLEOTIDE SEQUENCE [LARGE SCALE GENOMIC DNA]</scope>
    <source>
        <strain evidence="10 11">F11</strain>
    </source>
</reference>
<feature type="domain" description="C2H2-type" evidence="9">
    <location>
        <begin position="276"/>
        <end position="306"/>
    </location>
</feature>
<dbReference type="PANTHER" id="PTHR23235">
    <property type="entry name" value="KRUEPPEL-LIKE TRANSCRIPTION FACTOR"/>
    <property type="match status" value="1"/>
</dbReference>
<dbReference type="PROSITE" id="PS50157">
    <property type="entry name" value="ZINC_FINGER_C2H2_2"/>
    <property type="match status" value="3"/>
</dbReference>
<dbReference type="InterPro" id="IPR036236">
    <property type="entry name" value="Znf_C2H2_sf"/>
</dbReference>
<evidence type="ECO:0000313" key="11">
    <source>
        <dbReference type="Proteomes" id="UP000272025"/>
    </source>
</evidence>
<evidence type="ECO:0000256" key="5">
    <source>
        <dbReference type="ARBA" id="ARBA00023015"/>
    </source>
</evidence>
<feature type="domain" description="C2H2-type" evidence="9">
    <location>
        <begin position="244"/>
        <end position="273"/>
    </location>
</feature>
<dbReference type="RefSeq" id="XP_028462749.1">
    <property type="nucleotide sequence ID" value="XM_028609588.1"/>
</dbReference>
<feature type="region of interest" description="Disordered" evidence="8">
    <location>
        <begin position="57"/>
        <end position="159"/>
    </location>
</feature>
<sequence>MAAPHDWTGSHLPAASEASSDWSASSIPAQSPVSNSFPESYSLAEYDPFARYGSSLHGPYDHGVYTPPHASRPPSLGPSLHPQDAPRPLGLARPQPIAAPSQQSSSSRRVSTFSQSSRASGISTPKPQMEDNASASASASASYGSSSLGPAHSISLRPSPPYMDPAMPYFGSSPLSSWSRSESEPAPGQLYAEAHGQDPEAVAGQQEVAFGSRLQQQQQQQQQHELSRRKRSPRRLTTLEEANFQCEVPGCGKLFNRNYNFKAHMETHDKNREYPFPCQVEGCRKKFVRRTDLQRHHSSIHAKEKNHKCDYCGRPFARKDTLRRHMEDGCARRFDVGTLDIRASDTYGGLGTAHRPLGVEATSQAMSPMPHLSTLSRMATPTGHYETTMVRTRSLEGSGEGSGTQHHSQGYREQNFFSH</sequence>
<keyword evidence="5" id="KW-0805">Transcription regulation</keyword>
<dbReference type="InterPro" id="IPR013087">
    <property type="entry name" value="Znf_C2H2_type"/>
</dbReference>
<feature type="compositionally biased region" description="Low complexity" evidence="8">
    <location>
        <begin position="101"/>
        <end position="118"/>
    </location>
</feature>
<proteinExistence type="predicted"/>
<dbReference type="GO" id="GO:0008270">
    <property type="term" value="F:zinc ion binding"/>
    <property type="evidence" value="ECO:0007669"/>
    <property type="project" value="UniProtKB-KW"/>
</dbReference>
<feature type="compositionally biased region" description="Low complexity" evidence="8">
    <location>
        <begin position="133"/>
        <end position="147"/>
    </location>
</feature>
<evidence type="ECO:0000256" key="1">
    <source>
        <dbReference type="ARBA" id="ARBA00022723"/>
    </source>
</evidence>
<dbReference type="Proteomes" id="UP000272025">
    <property type="component" value="Unassembled WGS sequence"/>
</dbReference>
<evidence type="ECO:0000259" key="9">
    <source>
        <dbReference type="PROSITE" id="PS50157"/>
    </source>
</evidence>
<accession>A0A3N2PKA5</accession>
<evidence type="ECO:0000256" key="4">
    <source>
        <dbReference type="ARBA" id="ARBA00022833"/>
    </source>
</evidence>
<evidence type="ECO:0000256" key="6">
    <source>
        <dbReference type="ARBA" id="ARBA00023163"/>
    </source>
</evidence>
<feature type="domain" description="C2H2-type" evidence="9">
    <location>
        <begin position="307"/>
        <end position="326"/>
    </location>
</feature>
<dbReference type="OrthoDB" id="6910977at2759"/>
<feature type="compositionally biased region" description="Low complexity" evidence="8">
    <location>
        <begin position="14"/>
        <end position="31"/>
    </location>
</feature>
<dbReference type="STRING" id="1314773.A0A3N2PKA5"/>
<keyword evidence="6" id="KW-0804">Transcription</keyword>
<dbReference type="SMART" id="SM00355">
    <property type="entry name" value="ZnF_C2H2"/>
    <property type="match status" value="3"/>
</dbReference>
<feature type="region of interest" description="Disordered" evidence="8">
    <location>
        <begin position="394"/>
        <end position="419"/>
    </location>
</feature>
<evidence type="ECO:0000313" key="10">
    <source>
        <dbReference type="EMBL" id="ROT34943.1"/>
    </source>
</evidence>
<dbReference type="GeneID" id="39578066"/>
<dbReference type="PROSITE" id="PS00028">
    <property type="entry name" value="ZINC_FINGER_C2H2_1"/>
    <property type="match status" value="2"/>
</dbReference>
<evidence type="ECO:0000256" key="3">
    <source>
        <dbReference type="ARBA" id="ARBA00022771"/>
    </source>
</evidence>
<keyword evidence="4" id="KW-0862">Zinc</keyword>
<dbReference type="PANTHER" id="PTHR23235:SF120">
    <property type="entry name" value="KRUPPEL-LIKE FACTOR 15"/>
    <property type="match status" value="1"/>
</dbReference>
<protein>
    <recommendedName>
        <fullName evidence="9">C2H2-type domain-containing protein</fullName>
    </recommendedName>
</protein>
<evidence type="ECO:0000256" key="8">
    <source>
        <dbReference type="SAM" id="MobiDB-lite"/>
    </source>
</evidence>
<dbReference type="FunFam" id="3.30.160.60:FF:000032">
    <property type="entry name" value="Krueppel-like factor 4"/>
    <property type="match status" value="1"/>
</dbReference>
<evidence type="ECO:0000256" key="7">
    <source>
        <dbReference type="PROSITE-ProRule" id="PRU00042"/>
    </source>
</evidence>
<dbReference type="Gene3D" id="3.30.160.60">
    <property type="entry name" value="Classic Zinc Finger"/>
    <property type="match status" value="3"/>
</dbReference>